<evidence type="ECO:0000313" key="4">
    <source>
        <dbReference type="EMBL" id="NVF11196.1"/>
    </source>
</evidence>
<dbReference type="GO" id="GO:0008738">
    <property type="term" value="F:L-fuculose-phosphate aldolase activity"/>
    <property type="evidence" value="ECO:0007669"/>
    <property type="project" value="UniProtKB-EC"/>
</dbReference>
<keyword evidence="1" id="KW-0479">Metal-binding</keyword>
<dbReference type="EMBL" id="JABVBA010000003">
    <property type="protein sequence ID" value="NVF11196.1"/>
    <property type="molecule type" value="Genomic_DNA"/>
</dbReference>
<dbReference type="SMART" id="SM01007">
    <property type="entry name" value="Aldolase_II"/>
    <property type="match status" value="1"/>
</dbReference>
<dbReference type="PANTHER" id="PTHR22789">
    <property type="entry name" value="FUCULOSE PHOSPHATE ALDOLASE"/>
    <property type="match status" value="1"/>
</dbReference>
<feature type="domain" description="Class II aldolase/adducin N-terminal" evidence="3">
    <location>
        <begin position="8"/>
        <end position="185"/>
    </location>
</feature>
<dbReference type="NCBIfam" id="NF005302">
    <property type="entry name" value="PRK06833.1"/>
    <property type="match status" value="1"/>
</dbReference>
<dbReference type="InterPro" id="IPR001303">
    <property type="entry name" value="Aldolase_II/adducin_N"/>
</dbReference>
<dbReference type="Gene3D" id="3.40.225.10">
    <property type="entry name" value="Class II aldolase/adducin N-terminal domain"/>
    <property type="match status" value="1"/>
</dbReference>
<organism evidence="4 5">
    <name type="scientific">Anaerococcus faecalis</name>
    <dbReference type="NCBI Taxonomy" id="2742993"/>
    <lineage>
        <taxon>Bacteria</taxon>
        <taxon>Bacillati</taxon>
        <taxon>Bacillota</taxon>
        <taxon>Tissierellia</taxon>
        <taxon>Tissierellales</taxon>
        <taxon>Peptoniphilaceae</taxon>
        <taxon>Anaerococcus</taxon>
    </lineage>
</organism>
<evidence type="ECO:0000256" key="1">
    <source>
        <dbReference type="ARBA" id="ARBA00022723"/>
    </source>
</evidence>
<evidence type="ECO:0000313" key="5">
    <source>
        <dbReference type="Proteomes" id="UP000540919"/>
    </source>
</evidence>
<dbReference type="SUPFAM" id="SSF53639">
    <property type="entry name" value="AraD/HMP-PK domain-like"/>
    <property type="match status" value="1"/>
</dbReference>
<accession>A0ABX2N904</accession>
<evidence type="ECO:0000259" key="3">
    <source>
        <dbReference type="SMART" id="SM01007"/>
    </source>
</evidence>
<dbReference type="InterPro" id="IPR036409">
    <property type="entry name" value="Aldolase_II/adducin_N_sf"/>
</dbReference>
<dbReference type="Pfam" id="PF00596">
    <property type="entry name" value="Aldolase_II"/>
    <property type="match status" value="1"/>
</dbReference>
<evidence type="ECO:0000256" key="2">
    <source>
        <dbReference type="ARBA" id="ARBA00023239"/>
    </source>
</evidence>
<proteinExistence type="predicted"/>
<protein>
    <submittedName>
        <fullName evidence="4">L-fuculose-phosphate aldolase</fullName>
        <ecNumber evidence="4">4.1.2.17</ecNumber>
    </submittedName>
</protein>
<sequence length="219" mass="24105">MNYNEEKQALVDYGKKMSTEGLSSGTSGNLSIFNKESGLVFITPSGVDYQKTTSKDIVVMDLEGNIIDGDKKPSSEWHLHTLFYKNKPDARAVVHTHSVFCTTISALRMPIKPVHYVIADANSIEVPCAEYKRYGTEELAKAAVKAAGKSDAVLLANHGIVVCGKDISSAYSLAKEMEYVAEIQYRAMSIGKPILLTDDEMKEVAEGFKNYGQPKKEDK</sequence>
<gene>
    <name evidence="4" type="ORF">HV819_04210</name>
</gene>
<dbReference type="Proteomes" id="UP000540919">
    <property type="component" value="Unassembled WGS sequence"/>
</dbReference>
<dbReference type="EC" id="4.1.2.17" evidence="4"/>
<keyword evidence="5" id="KW-1185">Reference proteome</keyword>
<name>A0ABX2N904_9FIRM</name>
<keyword evidence="2 4" id="KW-0456">Lyase</keyword>
<dbReference type="InterPro" id="IPR050197">
    <property type="entry name" value="Aldolase_class_II_sugar_metab"/>
</dbReference>
<comment type="caution">
    <text evidence="4">The sequence shown here is derived from an EMBL/GenBank/DDBJ whole genome shotgun (WGS) entry which is preliminary data.</text>
</comment>
<dbReference type="PANTHER" id="PTHR22789:SF0">
    <property type="entry name" value="3-OXO-TETRONATE 4-PHOSPHATE DECARBOXYLASE-RELATED"/>
    <property type="match status" value="1"/>
</dbReference>
<reference evidence="4 5" key="1">
    <citation type="submission" date="2020-06" db="EMBL/GenBank/DDBJ databases">
        <title>Anaerococcus sp. nov., isolated form swine feces.</title>
        <authorList>
            <person name="Yu S."/>
        </authorList>
    </citation>
    <scope>NUCLEOTIDE SEQUENCE [LARGE SCALE GENOMIC DNA]</scope>
    <source>
        <strain evidence="4 5">AGMB00486</strain>
    </source>
</reference>
<dbReference type="RefSeq" id="WP_176269598.1">
    <property type="nucleotide sequence ID" value="NZ_JABVBA010000003.1"/>
</dbReference>